<sequence>MATADAEGYYMEHEPTVEEQLPAHELVVTSAGSSSGDGPGIPMLSQEMLNALVRRSELADDGDVQVELLAFRLRNRSHGTYSCALCQHTTAGIFALPGAPGGRTRNRCGIPGRRAPAGGRAP</sequence>
<gene>
    <name evidence="2" type="primary">LOC106818809</name>
</gene>
<protein>
    <submittedName>
        <fullName evidence="2">Uncharacterized protein LOC106818809</fullName>
    </submittedName>
</protein>
<dbReference type="Proteomes" id="UP000695022">
    <property type="component" value="Unplaced"/>
</dbReference>
<reference evidence="2" key="1">
    <citation type="submission" date="2025-08" db="UniProtKB">
        <authorList>
            <consortium name="RefSeq"/>
        </authorList>
    </citation>
    <scope>IDENTIFICATION</scope>
</reference>
<organism evidence="1 2">
    <name type="scientific">Priapulus caudatus</name>
    <name type="common">Priapulid worm</name>
    <dbReference type="NCBI Taxonomy" id="37621"/>
    <lineage>
        <taxon>Eukaryota</taxon>
        <taxon>Metazoa</taxon>
        <taxon>Ecdysozoa</taxon>
        <taxon>Scalidophora</taxon>
        <taxon>Priapulida</taxon>
        <taxon>Priapulimorpha</taxon>
        <taxon>Priapulimorphida</taxon>
        <taxon>Priapulidae</taxon>
        <taxon>Priapulus</taxon>
    </lineage>
</organism>
<dbReference type="RefSeq" id="XP_014678968.1">
    <property type="nucleotide sequence ID" value="XM_014823482.1"/>
</dbReference>
<accession>A0ABM1F3E7</accession>
<evidence type="ECO:0000313" key="1">
    <source>
        <dbReference type="Proteomes" id="UP000695022"/>
    </source>
</evidence>
<name>A0ABM1F3E7_PRICU</name>
<keyword evidence="1" id="KW-1185">Reference proteome</keyword>
<proteinExistence type="predicted"/>
<dbReference type="GeneID" id="106818809"/>
<evidence type="ECO:0000313" key="2">
    <source>
        <dbReference type="RefSeq" id="XP_014678968.1"/>
    </source>
</evidence>